<protein>
    <submittedName>
        <fullName evidence="3">ComF family protein</fullName>
    </submittedName>
</protein>
<dbReference type="Gene3D" id="3.40.50.2020">
    <property type="match status" value="1"/>
</dbReference>
<accession>A0ABU0ZL52</accession>
<name>A0ABU0ZL52_9ACTN</name>
<keyword evidence="4" id="KW-1185">Reference proteome</keyword>
<dbReference type="RefSeq" id="WP_308715038.1">
    <property type="nucleotide sequence ID" value="NZ_JAVHUY010000024.1"/>
</dbReference>
<dbReference type="PANTHER" id="PTHR47505:SF1">
    <property type="entry name" value="DNA UTILIZATION PROTEIN YHGH"/>
    <property type="match status" value="1"/>
</dbReference>
<organism evidence="3 4">
    <name type="scientific">Phytohabitans maris</name>
    <dbReference type="NCBI Taxonomy" id="3071409"/>
    <lineage>
        <taxon>Bacteria</taxon>
        <taxon>Bacillati</taxon>
        <taxon>Actinomycetota</taxon>
        <taxon>Actinomycetes</taxon>
        <taxon>Micromonosporales</taxon>
        <taxon>Micromonosporaceae</taxon>
    </lineage>
</organism>
<dbReference type="InterPro" id="IPR000836">
    <property type="entry name" value="PRTase_dom"/>
</dbReference>
<dbReference type="InterPro" id="IPR051910">
    <property type="entry name" value="ComF/GntX_DNA_util-trans"/>
</dbReference>
<evidence type="ECO:0000259" key="2">
    <source>
        <dbReference type="Pfam" id="PF00156"/>
    </source>
</evidence>
<sequence>MAGWAGLVDLVLPAGCAGCGAERIALRYGVCAPCAEGLESLRPGPAAPTPVPPGLPPCTALGAYDGALREVLLGYKERGRHGLAVPLGALLADVVGASLGGGPGGVLLVPVPDTAKAARARHGDHMVRLARRAAARLRRAGWSTAVARPVRALPRTDSAELGAAARAAAAESAFRIRAGRVSGLRRAATGRAVVVVDDIVTTGVTLAAVSRELAAVDVLVDRVAVLAATQLRYGQ</sequence>
<evidence type="ECO:0000256" key="1">
    <source>
        <dbReference type="ARBA" id="ARBA00008007"/>
    </source>
</evidence>
<evidence type="ECO:0000313" key="3">
    <source>
        <dbReference type="EMBL" id="MDQ7907774.1"/>
    </source>
</evidence>
<dbReference type="Pfam" id="PF00156">
    <property type="entry name" value="Pribosyltran"/>
    <property type="match status" value="1"/>
</dbReference>
<proteinExistence type="inferred from homology"/>
<reference evidence="3 4" key="1">
    <citation type="submission" date="2023-08" db="EMBL/GenBank/DDBJ databases">
        <title>Phytohabitans sansha sp. nov., isolated from marine sediment.</title>
        <authorList>
            <person name="Zhao Y."/>
            <person name="Yi K."/>
        </authorList>
    </citation>
    <scope>NUCLEOTIDE SEQUENCE [LARGE SCALE GENOMIC DNA]</scope>
    <source>
        <strain evidence="3 4">ZYX-F-186</strain>
    </source>
</reference>
<comment type="similarity">
    <text evidence="1">Belongs to the ComF/GntX family.</text>
</comment>
<feature type="domain" description="Phosphoribosyltransferase" evidence="2">
    <location>
        <begin position="189"/>
        <end position="228"/>
    </location>
</feature>
<dbReference type="InterPro" id="IPR029057">
    <property type="entry name" value="PRTase-like"/>
</dbReference>
<gene>
    <name evidence="3" type="ORF">RB614_24945</name>
</gene>
<evidence type="ECO:0000313" key="4">
    <source>
        <dbReference type="Proteomes" id="UP001230908"/>
    </source>
</evidence>
<dbReference type="PANTHER" id="PTHR47505">
    <property type="entry name" value="DNA UTILIZATION PROTEIN YHGH"/>
    <property type="match status" value="1"/>
</dbReference>
<comment type="caution">
    <text evidence="3">The sequence shown here is derived from an EMBL/GenBank/DDBJ whole genome shotgun (WGS) entry which is preliminary data.</text>
</comment>
<dbReference type="EMBL" id="JAVHUY010000024">
    <property type="protein sequence ID" value="MDQ7907774.1"/>
    <property type="molecule type" value="Genomic_DNA"/>
</dbReference>
<dbReference type="SUPFAM" id="SSF53271">
    <property type="entry name" value="PRTase-like"/>
    <property type="match status" value="1"/>
</dbReference>
<dbReference type="Proteomes" id="UP001230908">
    <property type="component" value="Unassembled WGS sequence"/>
</dbReference>